<name>A0A1A9ZXU6_GLOPL</name>
<keyword evidence="2" id="KW-1185">Reference proteome</keyword>
<protein>
    <submittedName>
        <fullName evidence="1">Uncharacterized protein</fullName>
    </submittedName>
</protein>
<dbReference type="VEuPathDB" id="VectorBase:GPAI028431"/>
<sequence>MEKGSSFLCSANDLCDNDNRDDDDDDCNELTWPLVVLAIQHSITHMLFITAIRHYKIPNAYQFNIVEDLAIESEDPKQDILKKICKINGNFDAVTLVSTSNALN</sequence>
<proteinExistence type="predicted"/>
<dbReference type="AlphaFoldDB" id="A0A1A9ZXU6"/>
<dbReference type="Proteomes" id="UP000092445">
    <property type="component" value="Unassembled WGS sequence"/>
</dbReference>
<reference evidence="1" key="2">
    <citation type="submission" date="2020-05" db="UniProtKB">
        <authorList>
            <consortium name="EnsemblMetazoa"/>
        </authorList>
    </citation>
    <scope>IDENTIFICATION</scope>
    <source>
        <strain evidence="1">IAEA</strain>
    </source>
</reference>
<accession>A0A1A9ZXU6</accession>
<organism evidence="1 2">
    <name type="scientific">Glossina pallidipes</name>
    <name type="common">Tsetse fly</name>
    <dbReference type="NCBI Taxonomy" id="7398"/>
    <lineage>
        <taxon>Eukaryota</taxon>
        <taxon>Metazoa</taxon>
        <taxon>Ecdysozoa</taxon>
        <taxon>Arthropoda</taxon>
        <taxon>Hexapoda</taxon>
        <taxon>Insecta</taxon>
        <taxon>Pterygota</taxon>
        <taxon>Neoptera</taxon>
        <taxon>Endopterygota</taxon>
        <taxon>Diptera</taxon>
        <taxon>Brachycera</taxon>
        <taxon>Muscomorpha</taxon>
        <taxon>Hippoboscoidea</taxon>
        <taxon>Glossinidae</taxon>
        <taxon>Glossina</taxon>
    </lineage>
</organism>
<dbReference type="EnsemblMetazoa" id="GPAI028431-RA">
    <property type="protein sequence ID" value="GPAI028431-PA"/>
    <property type="gene ID" value="GPAI028431"/>
</dbReference>
<evidence type="ECO:0000313" key="2">
    <source>
        <dbReference type="Proteomes" id="UP000092445"/>
    </source>
</evidence>
<evidence type="ECO:0000313" key="1">
    <source>
        <dbReference type="EnsemblMetazoa" id="GPAI028431-PA"/>
    </source>
</evidence>
<reference evidence="2" key="1">
    <citation type="submission" date="2014-03" db="EMBL/GenBank/DDBJ databases">
        <authorList>
            <person name="Aksoy S."/>
            <person name="Warren W."/>
            <person name="Wilson R.K."/>
        </authorList>
    </citation>
    <scope>NUCLEOTIDE SEQUENCE [LARGE SCALE GENOMIC DNA]</scope>
    <source>
        <strain evidence="2">IAEA</strain>
    </source>
</reference>